<keyword evidence="18" id="KW-1185">Reference proteome</keyword>
<evidence type="ECO:0000256" key="11">
    <source>
        <dbReference type="ARBA" id="ARBA00058619"/>
    </source>
</evidence>
<keyword evidence="3 15" id="KW-0813">Transport</keyword>
<comment type="function">
    <text evidence="11">Facilitates flavin adenine dinucleotide (FAD) translocation across the mitochondrial inner membrane into the mitochondrial matrix where it acts as a redox cofactor to assist flavoenzyme activities in fundamental metabolic processes including fatty acid beta-oxidation, amino acid and choline metabolism as well as mitochondrial electron transportation. In particular, provides FAD to DLD dehydrogenase of the glycine cleavage system, part of mitochondrial one-carbon metabolic pathway involved in neural tube closure in early embryogenesis.</text>
</comment>
<protein>
    <recommendedName>
        <fullName evidence="12">Solute carrier family 25 member 32</fullName>
    </recommendedName>
    <alternativeName>
        <fullName evidence="13">Mitochondrial FAD transporter</fullName>
    </alternativeName>
</protein>
<keyword evidence="6" id="KW-0999">Mitochondrion inner membrane</keyword>
<evidence type="ECO:0000256" key="6">
    <source>
        <dbReference type="ARBA" id="ARBA00022792"/>
    </source>
</evidence>
<keyword evidence="5" id="KW-0677">Repeat</keyword>
<evidence type="ECO:0000256" key="12">
    <source>
        <dbReference type="ARBA" id="ARBA00070508"/>
    </source>
</evidence>
<dbReference type="AlphaFoldDB" id="A0A8X6MA99"/>
<keyword evidence="9 14" id="KW-0472">Membrane</keyword>
<feature type="transmembrane region" description="Helical" evidence="16">
    <location>
        <begin position="123"/>
        <end position="142"/>
    </location>
</feature>
<reference evidence="17" key="1">
    <citation type="submission" date="2020-08" db="EMBL/GenBank/DDBJ databases">
        <title>Multicomponent nature underlies the extraordinary mechanical properties of spider dragline silk.</title>
        <authorList>
            <person name="Kono N."/>
            <person name="Nakamura H."/>
            <person name="Mori M."/>
            <person name="Yoshida Y."/>
            <person name="Ohtoshi R."/>
            <person name="Malay A.D."/>
            <person name="Moran D.A.P."/>
            <person name="Tomita M."/>
            <person name="Numata K."/>
            <person name="Arakawa K."/>
        </authorList>
    </citation>
    <scope>NUCLEOTIDE SEQUENCE</scope>
</reference>
<comment type="similarity">
    <text evidence="2 15">Belongs to the mitochondrial carrier (TC 2.A.29) family.</text>
</comment>
<gene>
    <name evidence="17" type="primary">Slc25a32</name>
    <name evidence="17" type="ORF">TNIN_397711</name>
</gene>
<keyword evidence="7 16" id="KW-1133">Transmembrane helix</keyword>
<dbReference type="Proteomes" id="UP000886998">
    <property type="component" value="Unassembled WGS sequence"/>
</dbReference>
<comment type="caution">
    <text evidence="17">The sequence shown here is derived from an EMBL/GenBank/DDBJ whole genome shotgun (WGS) entry which is preliminary data.</text>
</comment>
<evidence type="ECO:0000256" key="7">
    <source>
        <dbReference type="ARBA" id="ARBA00022989"/>
    </source>
</evidence>
<dbReference type="Pfam" id="PF00153">
    <property type="entry name" value="Mito_carr"/>
    <property type="match status" value="3"/>
</dbReference>
<keyword evidence="4 14" id="KW-0812">Transmembrane</keyword>
<feature type="repeat" description="Solcar" evidence="14">
    <location>
        <begin position="116"/>
        <end position="208"/>
    </location>
</feature>
<comment type="catalytic activity">
    <reaction evidence="10">
        <text>FAD(in) = FAD(out)</text>
        <dbReference type="Rhea" id="RHEA:76535"/>
        <dbReference type="ChEBI" id="CHEBI:57692"/>
    </reaction>
</comment>
<feature type="repeat" description="Solcar" evidence="14">
    <location>
        <begin position="221"/>
        <end position="305"/>
    </location>
</feature>
<evidence type="ECO:0000256" key="4">
    <source>
        <dbReference type="ARBA" id="ARBA00022692"/>
    </source>
</evidence>
<feature type="repeat" description="Solcar" evidence="14">
    <location>
        <begin position="19"/>
        <end position="106"/>
    </location>
</feature>
<dbReference type="GO" id="GO:0015711">
    <property type="term" value="P:organic anion transport"/>
    <property type="evidence" value="ECO:0007669"/>
    <property type="project" value="UniProtKB-ARBA"/>
</dbReference>
<evidence type="ECO:0000256" key="16">
    <source>
        <dbReference type="SAM" id="Phobius"/>
    </source>
</evidence>
<keyword evidence="8" id="KW-0496">Mitochondrion</keyword>
<dbReference type="PANTHER" id="PTHR45683">
    <property type="entry name" value="MITOCHONDRIAL NICOTINAMIDE ADENINE DINUCLEOTIDE TRANSPORTER 1-RELATED-RELATED"/>
    <property type="match status" value="1"/>
</dbReference>
<evidence type="ECO:0000256" key="15">
    <source>
        <dbReference type="RuleBase" id="RU000488"/>
    </source>
</evidence>
<dbReference type="EMBL" id="BMAV01024594">
    <property type="protein sequence ID" value="GFS34466.1"/>
    <property type="molecule type" value="Genomic_DNA"/>
</dbReference>
<feature type="transmembrane region" description="Helical" evidence="16">
    <location>
        <begin position="86"/>
        <end position="103"/>
    </location>
</feature>
<evidence type="ECO:0000256" key="2">
    <source>
        <dbReference type="ARBA" id="ARBA00006375"/>
    </source>
</evidence>
<dbReference type="FunFam" id="1.50.40.10:FF:000025">
    <property type="entry name" value="mitochondrial folate transporter/carrier"/>
    <property type="match status" value="1"/>
</dbReference>
<dbReference type="GO" id="GO:0055085">
    <property type="term" value="P:transmembrane transport"/>
    <property type="evidence" value="ECO:0007669"/>
    <property type="project" value="InterPro"/>
</dbReference>
<evidence type="ECO:0000313" key="18">
    <source>
        <dbReference type="Proteomes" id="UP000886998"/>
    </source>
</evidence>
<evidence type="ECO:0000256" key="3">
    <source>
        <dbReference type="ARBA" id="ARBA00022448"/>
    </source>
</evidence>
<name>A0A8X6MA99_9ARAC</name>
<accession>A0A8X6MA99</accession>
<evidence type="ECO:0000256" key="9">
    <source>
        <dbReference type="ARBA" id="ARBA00023136"/>
    </source>
</evidence>
<evidence type="ECO:0000313" key="17">
    <source>
        <dbReference type="EMBL" id="GFS34466.1"/>
    </source>
</evidence>
<dbReference type="PROSITE" id="PS50920">
    <property type="entry name" value="SOLCAR"/>
    <property type="match status" value="3"/>
</dbReference>
<dbReference type="InterPro" id="IPR023395">
    <property type="entry name" value="MCP_dom_sf"/>
</dbReference>
<feature type="transmembrane region" description="Helical" evidence="16">
    <location>
        <begin position="184"/>
        <end position="202"/>
    </location>
</feature>
<dbReference type="InterPro" id="IPR018108">
    <property type="entry name" value="MCP_transmembrane"/>
</dbReference>
<dbReference type="GO" id="GO:0006862">
    <property type="term" value="P:nucleotide transport"/>
    <property type="evidence" value="ECO:0007669"/>
    <property type="project" value="InterPro"/>
</dbReference>
<dbReference type="OrthoDB" id="428293at2759"/>
<dbReference type="GO" id="GO:0005743">
    <property type="term" value="C:mitochondrial inner membrane"/>
    <property type="evidence" value="ECO:0007669"/>
    <property type="project" value="UniProtKB-SubCell"/>
</dbReference>
<dbReference type="SUPFAM" id="SSF103506">
    <property type="entry name" value="Mitochondrial carrier"/>
    <property type="match status" value="1"/>
</dbReference>
<dbReference type="InterPro" id="IPR044712">
    <property type="entry name" value="SLC25A32-like"/>
</dbReference>
<sequence length="319" mass="35994">MVSDSNRNSSINLFAHIKYEHLLAGIGGGVTSTLALHPLDLLKIRFAVNDGQIVTRPHYQGLGNAVTTIIKEEGFQGLYRGVTPNCWGAGASWGLYFLFYNAIKTWMLEKKNKRTLEPLSHMLAAAEAGVLTLFLTNPIWVVKTRMCLQYSSISNLPSSKHYNGMLDALVKVYRHEGIRGMYKGLVPGMFGVSHGALQFMAYEEMKKSYISYYNLPLNDKLGTMQYLYFAALSKLFAASVTYPYQVIRARLQDQHKDYSGVMDVLRKTWRYEGIRGYYKGIVPNLLKVTPATAITFVVYETSINFLLKNKNLQPISSIK</sequence>
<dbReference type="Gene3D" id="1.50.40.10">
    <property type="entry name" value="Mitochondrial carrier domain"/>
    <property type="match status" value="1"/>
</dbReference>
<evidence type="ECO:0000256" key="13">
    <source>
        <dbReference type="ARBA" id="ARBA00079992"/>
    </source>
</evidence>
<evidence type="ECO:0000256" key="8">
    <source>
        <dbReference type="ARBA" id="ARBA00023128"/>
    </source>
</evidence>
<evidence type="ECO:0000256" key="5">
    <source>
        <dbReference type="ARBA" id="ARBA00022737"/>
    </source>
</evidence>
<feature type="transmembrane region" description="Helical" evidence="16">
    <location>
        <begin position="226"/>
        <end position="244"/>
    </location>
</feature>
<proteinExistence type="inferred from homology"/>
<organism evidence="17 18">
    <name type="scientific">Trichonephila inaurata madagascariensis</name>
    <dbReference type="NCBI Taxonomy" id="2747483"/>
    <lineage>
        <taxon>Eukaryota</taxon>
        <taxon>Metazoa</taxon>
        <taxon>Ecdysozoa</taxon>
        <taxon>Arthropoda</taxon>
        <taxon>Chelicerata</taxon>
        <taxon>Arachnida</taxon>
        <taxon>Araneae</taxon>
        <taxon>Araneomorphae</taxon>
        <taxon>Entelegynae</taxon>
        <taxon>Araneoidea</taxon>
        <taxon>Nephilidae</taxon>
        <taxon>Trichonephila</taxon>
        <taxon>Trichonephila inaurata</taxon>
    </lineage>
</organism>
<comment type="subcellular location">
    <subcellularLocation>
        <location evidence="1">Mitochondrion inner membrane</location>
        <topology evidence="1">Multi-pass membrane protein</topology>
    </subcellularLocation>
</comment>
<evidence type="ECO:0000256" key="1">
    <source>
        <dbReference type="ARBA" id="ARBA00004448"/>
    </source>
</evidence>
<evidence type="ECO:0000256" key="10">
    <source>
        <dbReference type="ARBA" id="ARBA00050907"/>
    </source>
</evidence>
<evidence type="ECO:0000256" key="14">
    <source>
        <dbReference type="PROSITE-ProRule" id="PRU00282"/>
    </source>
</evidence>